<dbReference type="EMBL" id="JAOAOG010000182">
    <property type="protein sequence ID" value="KAJ6242146.1"/>
    <property type="molecule type" value="Genomic_DNA"/>
</dbReference>
<dbReference type="InterPro" id="IPR027357">
    <property type="entry name" value="DOCKER_dom"/>
</dbReference>
<keyword evidence="7" id="KW-0175">Coiled coil</keyword>
<keyword evidence="4" id="KW-0597">Phosphoprotein</keyword>
<dbReference type="Pfam" id="PF20422">
    <property type="entry name" value="DHR-2_Lobe_B"/>
    <property type="match status" value="1"/>
</dbReference>
<dbReference type="Gene3D" id="2.30.30.40">
    <property type="entry name" value="SH3 Domains"/>
    <property type="match status" value="1"/>
</dbReference>
<protein>
    <submittedName>
        <fullName evidence="12">Dedicator of cytokinesis</fullName>
    </submittedName>
</protein>
<comment type="similarity">
    <text evidence="6">Belongs to the DOCK family.</text>
</comment>
<gene>
    <name evidence="12" type="ORF">M0813_22919</name>
</gene>
<dbReference type="Pfam" id="PF14429">
    <property type="entry name" value="DOCK-C2"/>
    <property type="match status" value="1"/>
</dbReference>
<evidence type="ECO:0000259" key="11">
    <source>
        <dbReference type="PROSITE" id="PS51651"/>
    </source>
</evidence>
<evidence type="ECO:0000313" key="12">
    <source>
        <dbReference type="EMBL" id="KAJ6242146.1"/>
    </source>
</evidence>
<evidence type="ECO:0000256" key="1">
    <source>
        <dbReference type="ARBA" id="ARBA00004496"/>
    </source>
</evidence>
<dbReference type="SMART" id="SM00326">
    <property type="entry name" value="SH3"/>
    <property type="match status" value="1"/>
</dbReference>
<dbReference type="InterPro" id="IPR032376">
    <property type="entry name" value="DOCK_N"/>
</dbReference>
<sequence length="1768" mass="209103">MSWKEQKHYVVALYNFNSEAEHELTINPGDPINVREACSGWFRGKNIITDEIGIFPQNYVKVVGNKLITKEEYFSMETQTVIQFSPIMLESRFTLRTWRSLLEESFKNEDYKKTKNIITSLSFLMKLKRSLVLFDKSENVNRSVFRTIVSFIDQKNNDYGLPKTPRSKNFQLATLNTIGFYGMYDLFCSLNETQKFNSKTEDTNYQLLFQFQDIKLEAKGDLELKFFIYNTKQKNDLTESFVMTIPQNSTEIDHLSKDFQTIFKNITQREIASELFLVCIVFRKGVLLIDKKLNKKYKVFRKYRRPIGVGILSLTFQLLKEAEMNPIKHTISIFRHNENFSFYDNHNLLMNNDKSMTPIEDATLTFQLQILNPDTLSNFNDNKLSIANIGRTLKMKFPQFIQTSEPRNDFYITIFSGNFLQDRKRSPKNIKVVLTIRPNTKYKGPESNHKNCITFGSGCHPIEQYESYVYYHKNDPTWKETFKIKLNLEQYKNYHMFFEFYHCTTNEKKQNKMFSFRYVPFLNENGTVLSQGFHTFTTYKYVPKLFQNDPLFYLKEILPNGKLKSKSKLIERKETFDIFIKLVSTEVTQVSKAISLSEWNSNTSLEQILKELSHTESLEIVKSLPEILDIHFKFLSSGGSTVSKKIYNSLVKILSIINQKKYDEYKSLFDNYLLTRFKYSKTENKNNNQENLKEKEKEKEKGKEKEKEKEKERGKGKGKEKEKEKEKEKDKDNGEGSKMDLDQGKLSQIYEYILEELLQTISNITKETVTQVIYTCQALPYLINFIIRSWLLKCEINNIHRQKAEFKSKLVELNEKIINLMTLNEPMKIDTIQSIVLNHFSLIYRILSEIFTVNELASNALSLFYAIPFGNRTLINQSKLSFITSLIELGFFDKSVTRQKLNQILFRMIKFHLYNGAEEYEDCLKMLKLIFSRRARGTYYDQQLYLNNFLEYIPFLFEALDLNKQIYEENSKLIKDDFAMKSQKLRTDMELHQQEVIQKSRQTQFWARKTVEKNTSVFELGKLENKKSEELKLIENTFISVEREIYSILLTVLHSLGSSQYKILFREANRFYFDQDTKLETTSNGYSLVRDSYKSISGFNRFISKLIILLNNNIEENKIFPKEWKSLLLAQLFIIYQFLINISSLLIKNINNQDFDGAVWNSFFKCLICLIKHDLLQFEKMNELQVKNVTDLYGNIRSECSTLLEFTWNSLENKQYQFLQDNVSNFLSLVLTDDKEIQNLGMNLYCEMIQCENRRSSNLSFIEQGTADLFVTAIKLGKYKKFRQYFDPTIKRKFENENQIYEKIQQFLTQLNQLITKINKLKKVPEMEMYEEERTELLLELTDYLNRTERFGLYAKYTLMLSKLHTDLKNFDSAGLTLLPLIQSLFWSDKIYVEELDEAGFHWPRETRSQRKERLMYLAINYFDQGKLWEHATELVYELRRRYLNNTYQYFKLSKLLKTESQLYHNISRVERFYPNYYRVGYYGNGFDQLNNKDNFHSTLKNKQFIYRGALFEQLTVFIDKIKKKIPDAIIGPNLPTEEQKNSKSIYIQVSLVKPSSREEIRGKKKKINDKLPSLSQKHQLNTKISVFSHSKPFRKNKSKSKNEFKDLWLRKWFYICQGSFPTNSSRLFVKDTMVIEVRPIQNAVESVEQKNEELVKIIAKYEEENTQNINPFSMALNGVIDAAVNGGVFKYQDAFFNNQYLESNPKDRLLINQLKKALFKQLHILDKGIYVHSRICPENFKPFHDKMSQQLKEMKKVLNPYLQGIQD</sequence>
<dbReference type="InterPro" id="IPR046770">
    <property type="entry name" value="DOCKER_Lobe_B"/>
</dbReference>
<feature type="compositionally biased region" description="Basic and acidic residues" evidence="8">
    <location>
        <begin position="691"/>
        <end position="740"/>
    </location>
</feature>
<dbReference type="Gene3D" id="1.20.58.740">
    <property type="match status" value="1"/>
</dbReference>
<comment type="subcellular location">
    <subcellularLocation>
        <location evidence="1">Cytoplasm</location>
    </subcellularLocation>
</comment>
<dbReference type="InterPro" id="IPR056372">
    <property type="entry name" value="TPR_DOCK"/>
</dbReference>
<dbReference type="InterPro" id="IPR046773">
    <property type="entry name" value="DOCKER_Lobe_C"/>
</dbReference>
<dbReference type="PROSITE" id="PS51651">
    <property type="entry name" value="DOCKER"/>
    <property type="match status" value="1"/>
</dbReference>
<accession>A0ABQ8YC40</accession>
<dbReference type="Pfam" id="PF16172">
    <property type="entry name" value="DOCK_N"/>
    <property type="match status" value="1"/>
</dbReference>
<feature type="domain" description="SH3" evidence="9">
    <location>
        <begin position="5"/>
        <end position="65"/>
    </location>
</feature>
<dbReference type="InterPro" id="IPR043162">
    <property type="entry name" value="DOCK_C_lobe_C"/>
</dbReference>
<keyword evidence="13" id="KW-1185">Reference proteome</keyword>
<dbReference type="PROSITE" id="PS51650">
    <property type="entry name" value="C2_DOCK"/>
    <property type="match status" value="1"/>
</dbReference>
<keyword evidence="2 5" id="KW-0728">SH3 domain</keyword>
<evidence type="ECO:0000256" key="7">
    <source>
        <dbReference type="SAM" id="Coils"/>
    </source>
</evidence>
<keyword evidence="3" id="KW-0963">Cytoplasm</keyword>
<evidence type="ECO:0000256" key="5">
    <source>
        <dbReference type="PROSITE-ProRule" id="PRU00192"/>
    </source>
</evidence>
<proteinExistence type="inferred from homology"/>
<evidence type="ECO:0000256" key="2">
    <source>
        <dbReference type="ARBA" id="ARBA00022443"/>
    </source>
</evidence>
<evidence type="ECO:0000313" key="13">
    <source>
        <dbReference type="Proteomes" id="UP001150062"/>
    </source>
</evidence>
<dbReference type="Gene3D" id="1.25.40.410">
    <property type="match status" value="1"/>
</dbReference>
<name>A0ABQ8YC40_9EUKA</name>
<evidence type="ECO:0000259" key="10">
    <source>
        <dbReference type="PROSITE" id="PS51650"/>
    </source>
</evidence>
<evidence type="ECO:0000256" key="6">
    <source>
        <dbReference type="PROSITE-ProRule" id="PRU00983"/>
    </source>
</evidence>
<feature type="region of interest" description="Disordered" evidence="8">
    <location>
        <begin position="684"/>
        <end position="740"/>
    </location>
</feature>
<evidence type="ECO:0000259" key="9">
    <source>
        <dbReference type="PROSITE" id="PS50002"/>
    </source>
</evidence>
<dbReference type="Gene3D" id="1.20.1270.350">
    <property type="entry name" value="Dedicator of cytokinesis N-terminal subdomain"/>
    <property type="match status" value="1"/>
</dbReference>
<dbReference type="InterPro" id="IPR026791">
    <property type="entry name" value="DOCK"/>
</dbReference>
<organism evidence="12 13">
    <name type="scientific">Anaeramoeba flamelloides</name>
    <dbReference type="NCBI Taxonomy" id="1746091"/>
    <lineage>
        <taxon>Eukaryota</taxon>
        <taxon>Metamonada</taxon>
        <taxon>Anaeramoebidae</taxon>
        <taxon>Anaeramoeba</taxon>
    </lineage>
</organism>
<feature type="domain" description="C2 DOCK-type" evidence="10">
    <location>
        <begin position="407"/>
        <end position="583"/>
    </location>
</feature>
<dbReference type="PANTHER" id="PTHR45653:SF10">
    <property type="entry name" value="MYOBLAST CITY, ISOFORM B"/>
    <property type="match status" value="1"/>
</dbReference>
<dbReference type="Pfam" id="PF00018">
    <property type="entry name" value="SH3_1"/>
    <property type="match status" value="1"/>
</dbReference>
<dbReference type="PROSITE" id="PS50002">
    <property type="entry name" value="SH3"/>
    <property type="match status" value="1"/>
</dbReference>
<dbReference type="Gene3D" id="2.60.40.150">
    <property type="entry name" value="C2 domain"/>
    <property type="match status" value="1"/>
</dbReference>
<feature type="coiled-coil region" evidence="7">
    <location>
        <begin position="1304"/>
        <end position="1347"/>
    </location>
</feature>
<evidence type="ECO:0000256" key="8">
    <source>
        <dbReference type="SAM" id="MobiDB-lite"/>
    </source>
</evidence>
<dbReference type="Proteomes" id="UP001150062">
    <property type="component" value="Unassembled WGS sequence"/>
</dbReference>
<dbReference type="InterPro" id="IPR027007">
    <property type="entry name" value="C2_DOCK-type_domain"/>
</dbReference>
<dbReference type="SUPFAM" id="SSF50044">
    <property type="entry name" value="SH3-domain"/>
    <property type="match status" value="1"/>
</dbReference>
<evidence type="ECO:0000256" key="3">
    <source>
        <dbReference type="ARBA" id="ARBA00022490"/>
    </source>
</evidence>
<feature type="coiled-coil region" evidence="7">
    <location>
        <begin position="1641"/>
        <end position="1668"/>
    </location>
</feature>
<dbReference type="InterPro" id="IPR001452">
    <property type="entry name" value="SH3_domain"/>
</dbReference>
<dbReference type="Pfam" id="PF23554">
    <property type="entry name" value="TPR_DOCK"/>
    <property type="match status" value="3"/>
</dbReference>
<dbReference type="InterPro" id="IPR036028">
    <property type="entry name" value="SH3-like_dom_sf"/>
</dbReference>
<feature type="domain" description="DOCKER" evidence="11">
    <location>
        <begin position="1345"/>
        <end position="1768"/>
    </location>
</feature>
<dbReference type="InterPro" id="IPR042455">
    <property type="entry name" value="DOCK_N_sub1"/>
</dbReference>
<evidence type="ECO:0000256" key="4">
    <source>
        <dbReference type="ARBA" id="ARBA00022553"/>
    </source>
</evidence>
<dbReference type="PANTHER" id="PTHR45653">
    <property type="entry name" value="DEDICATOR OF CYTOKINESIS"/>
    <property type="match status" value="1"/>
</dbReference>
<reference evidence="12" key="1">
    <citation type="submission" date="2022-08" db="EMBL/GenBank/DDBJ databases">
        <title>Novel sulfate-reducing endosymbionts in the free-living metamonad Anaeramoeba.</title>
        <authorList>
            <person name="Jerlstrom-Hultqvist J."/>
            <person name="Cepicka I."/>
            <person name="Gallot-Lavallee L."/>
            <person name="Salas-Leiva D."/>
            <person name="Curtis B.A."/>
            <person name="Zahonova K."/>
            <person name="Pipaliya S."/>
            <person name="Dacks J."/>
            <person name="Roger A.J."/>
        </authorList>
    </citation>
    <scope>NUCLEOTIDE SEQUENCE</scope>
    <source>
        <strain evidence="12">Schooner1</strain>
    </source>
</reference>
<dbReference type="InterPro" id="IPR043161">
    <property type="entry name" value="DOCK_C_lobe_A"/>
</dbReference>
<comment type="caution">
    <text evidence="12">The sequence shown here is derived from an EMBL/GenBank/DDBJ whole genome shotgun (WGS) entry which is preliminary data.</text>
</comment>
<dbReference type="Pfam" id="PF20421">
    <property type="entry name" value="DHR-2_Lobe_C"/>
    <property type="match status" value="1"/>
</dbReference>
<dbReference type="InterPro" id="IPR035892">
    <property type="entry name" value="C2_domain_sf"/>
</dbReference>
<dbReference type="CDD" id="cd11684">
    <property type="entry name" value="DHR2_DOCK"/>
    <property type="match status" value="1"/>
</dbReference>